<organism evidence="1 2">
    <name type="scientific">Tuber magnatum</name>
    <name type="common">white Piedmont truffle</name>
    <dbReference type="NCBI Taxonomy" id="42249"/>
    <lineage>
        <taxon>Eukaryota</taxon>
        <taxon>Fungi</taxon>
        <taxon>Dikarya</taxon>
        <taxon>Ascomycota</taxon>
        <taxon>Pezizomycotina</taxon>
        <taxon>Pezizomycetes</taxon>
        <taxon>Pezizales</taxon>
        <taxon>Tuberaceae</taxon>
        <taxon>Tuber</taxon>
    </lineage>
</organism>
<proteinExistence type="predicted"/>
<sequence>MTALVKNGDPWQRIQSCYLFTTGAYGEYNRTIGSFYAGTVPLLYLGGLPLRSRRQALGRIG</sequence>
<comment type="caution">
    <text evidence="1">The sequence shown here is derived from an EMBL/GenBank/DDBJ whole genome shotgun (WGS) entry which is preliminary data.</text>
</comment>
<dbReference type="EMBL" id="PYWC01000033">
    <property type="protein sequence ID" value="PWW76454.1"/>
    <property type="molecule type" value="Genomic_DNA"/>
</dbReference>
<feature type="non-terminal residue" evidence="1">
    <location>
        <position position="61"/>
    </location>
</feature>
<gene>
    <name evidence="1" type="ORF">C7212DRAFT_317963</name>
</gene>
<protein>
    <submittedName>
        <fullName evidence="1">Uncharacterized protein</fullName>
    </submittedName>
</protein>
<dbReference type="Proteomes" id="UP000246991">
    <property type="component" value="Unassembled WGS sequence"/>
</dbReference>
<accession>A0A317SPX6</accession>
<name>A0A317SPX6_9PEZI</name>
<reference evidence="1 2" key="1">
    <citation type="submission" date="2018-03" db="EMBL/GenBank/DDBJ databases">
        <title>Genomes of Pezizomycetes fungi and the evolution of truffles.</title>
        <authorList>
            <person name="Murat C."/>
            <person name="Payen T."/>
            <person name="Noel B."/>
            <person name="Kuo A."/>
            <person name="Martin F.M."/>
        </authorList>
    </citation>
    <scope>NUCLEOTIDE SEQUENCE [LARGE SCALE GENOMIC DNA]</scope>
    <source>
        <strain evidence="1">091103-1</strain>
    </source>
</reference>
<evidence type="ECO:0000313" key="1">
    <source>
        <dbReference type="EMBL" id="PWW76454.1"/>
    </source>
</evidence>
<evidence type="ECO:0000313" key="2">
    <source>
        <dbReference type="Proteomes" id="UP000246991"/>
    </source>
</evidence>
<dbReference type="AlphaFoldDB" id="A0A317SPX6"/>
<keyword evidence="2" id="KW-1185">Reference proteome</keyword>